<dbReference type="Gene3D" id="1.20.1440.20">
    <property type="entry name" value="LemA-like domain"/>
    <property type="match status" value="1"/>
</dbReference>
<evidence type="ECO:0008006" key="3">
    <source>
        <dbReference type="Google" id="ProtNLM"/>
    </source>
</evidence>
<comment type="caution">
    <text evidence="1">The sequence shown here is derived from an EMBL/GenBank/DDBJ whole genome shotgun (WGS) entry which is preliminary data.</text>
</comment>
<reference evidence="1" key="2">
    <citation type="submission" date="2020-09" db="EMBL/GenBank/DDBJ databases">
        <authorList>
            <person name="Sun Q."/>
            <person name="Sedlacek I."/>
        </authorList>
    </citation>
    <scope>NUCLEOTIDE SEQUENCE</scope>
    <source>
        <strain evidence="1">CCM 7905</strain>
    </source>
</reference>
<proteinExistence type="predicted"/>
<dbReference type="InterPro" id="IPR023353">
    <property type="entry name" value="LemA-like_dom_sf"/>
</dbReference>
<protein>
    <recommendedName>
        <fullName evidence="3">LemA family protein</fullName>
    </recommendedName>
</protein>
<dbReference type="Proteomes" id="UP000654257">
    <property type="component" value="Unassembled WGS sequence"/>
</dbReference>
<evidence type="ECO:0000313" key="2">
    <source>
        <dbReference type="Proteomes" id="UP000654257"/>
    </source>
</evidence>
<dbReference type="SUPFAM" id="SSF140478">
    <property type="entry name" value="LemA-like"/>
    <property type="match status" value="1"/>
</dbReference>
<gene>
    <name evidence="1" type="ORF">GCM10007304_38960</name>
</gene>
<dbReference type="EMBL" id="BMCU01000004">
    <property type="protein sequence ID" value="GGG21323.1"/>
    <property type="molecule type" value="Genomic_DNA"/>
</dbReference>
<sequence>MTCVAIVIAVGAVLVLMGARKIKARQETARAALALLEAELEHRREVIPELVRAAVAADLDRASINQLVGARSWSSVVRENDFDLPRRASAENTLSAALYEVIWSAPGATWEFRRPADELDTIEQRIVGAVRVYNTHADALVRLSRSPLTALSARLAGVEAPDLFVDSVALDAVRTRVPA</sequence>
<name>A0A917LG71_9NOCA</name>
<evidence type="ECO:0000313" key="1">
    <source>
        <dbReference type="EMBL" id="GGG21323.1"/>
    </source>
</evidence>
<organism evidence="1 2">
    <name type="scientific">Rhodococcoides trifolii</name>
    <dbReference type="NCBI Taxonomy" id="908250"/>
    <lineage>
        <taxon>Bacteria</taxon>
        <taxon>Bacillati</taxon>
        <taxon>Actinomycetota</taxon>
        <taxon>Actinomycetes</taxon>
        <taxon>Mycobacteriales</taxon>
        <taxon>Nocardiaceae</taxon>
        <taxon>Rhodococcoides</taxon>
    </lineage>
</organism>
<dbReference type="AlphaFoldDB" id="A0A917LG71"/>
<accession>A0A917LG71</accession>
<keyword evidence="2" id="KW-1185">Reference proteome</keyword>
<reference evidence="1" key="1">
    <citation type="journal article" date="2014" name="Int. J. Syst. Evol. Microbiol.">
        <title>Complete genome sequence of Corynebacterium casei LMG S-19264T (=DSM 44701T), isolated from a smear-ripened cheese.</title>
        <authorList>
            <consortium name="US DOE Joint Genome Institute (JGI-PGF)"/>
            <person name="Walter F."/>
            <person name="Albersmeier A."/>
            <person name="Kalinowski J."/>
            <person name="Ruckert C."/>
        </authorList>
    </citation>
    <scope>NUCLEOTIDE SEQUENCE</scope>
    <source>
        <strain evidence="1">CCM 7905</strain>
    </source>
</reference>